<gene>
    <name evidence="1" type="ORF">BVJ53_10900</name>
</gene>
<proteinExistence type="predicted"/>
<dbReference type="InterPro" id="IPR022372">
    <property type="entry name" value="Accessory_SS_Asp1"/>
</dbReference>
<comment type="caution">
    <text evidence="1">The sequence shown here is derived from an EMBL/GenBank/DDBJ whole genome shotgun (WGS) entry which is preliminary data.</text>
</comment>
<sequence>MLTLMPTFASGADHPETDPVIELATMFKENKVPFSMLFTNQMPDLRRLLYQAGLETFSWTNVYDDIQDIHMKSGVPFTIEDLVLPKDTIPYFLGSDVFYFQGSKKVMQAHFHKEGFVYWVEHRLPSGEVVKEQYDDRGFVTTKTVTQADGQWKTFWLNDNGYVVLTQTSQKIMVADSQRSRFAAASYQSMQEIVYEFLMKQSMQLQQSPPIVTDLGTDTLELRSEQPFLKQIIFLVNQKHELTAKDLIQINDGDAFVFPTSADERLFVRQAEAKGNKEKADQVAKYVIPQYATTLNLGLSNETALDSIYWRLGNIRDNEARRLLIQLIKVLQHEDDQALIVEGSEGQVKTMSDHLQAFIKSTFDVDLTSEQYQEVAQFVADQRSGKPIAGLDKRGKKLRELPNWQALSAAEFVASRIHLQVAKRHVQETLMHQARVYVDTATIPDLRMMIEAISNGVPLVVRQSSTLIREHQNGIVVADLAAIPEACRFFLKTLSNWNQSLVVNAELIEKFSADNLIKKWQEVIAFGES</sequence>
<dbReference type="Proteomes" id="UP000290475">
    <property type="component" value="Unassembled WGS sequence"/>
</dbReference>
<organism evidence="1 2">
    <name type="scientific">Lacticaseibacillus chiayiensis</name>
    <dbReference type="NCBI Taxonomy" id="2100821"/>
    <lineage>
        <taxon>Bacteria</taxon>
        <taxon>Bacillati</taxon>
        <taxon>Bacillota</taxon>
        <taxon>Bacilli</taxon>
        <taxon>Lactobacillales</taxon>
        <taxon>Lactobacillaceae</taxon>
        <taxon>Lacticaseibacillus</taxon>
    </lineage>
</organism>
<reference evidence="1 2" key="1">
    <citation type="submission" date="2017-01" db="EMBL/GenBank/DDBJ databases">
        <title>Lactobacillus chiayiensis sp. nov., a lactic acid bacterium isolated from compost.</title>
        <authorList>
            <person name="Huang C.-H."/>
        </authorList>
    </citation>
    <scope>NUCLEOTIDE SEQUENCE [LARGE SCALE GENOMIC DNA]</scope>
    <source>
        <strain evidence="2">chh01</strain>
    </source>
</reference>
<accession>A0A4Q1TPH5</accession>
<dbReference type="EMBL" id="MSSM01000029">
    <property type="protein sequence ID" value="RXT20496.1"/>
    <property type="molecule type" value="Genomic_DNA"/>
</dbReference>
<evidence type="ECO:0000313" key="2">
    <source>
        <dbReference type="Proteomes" id="UP000290475"/>
    </source>
</evidence>
<dbReference type="Pfam" id="PF16993">
    <property type="entry name" value="Asp1"/>
    <property type="match status" value="1"/>
</dbReference>
<dbReference type="AlphaFoldDB" id="A0A4Q1TPH5"/>
<dbReference type="RefSeq" id="WP_129302427.1">
    <property type="nucleotide sequence ID" value="NZ_MSSM01000029.1"/>
</dbReference>
<evidence type="ECO:0000313" key="1">
    <source>
        <dbReference type="EMBL" id="RXT20496.1"/>
    </source>
</evidence>
<name>A0A4Q1TPH5_9LACO</name>
<protein>
    <submittedName>
        <fullName evidence="1">Accessory Sec system protein Asp1</fullName>
    </submittedName>
</protein>
<dbReference type="NCBIfam" id="TIGR03713">
    <property type="entry name" value="acc_sec_asp1"/>
    <property type="match status" value="1"/>
</dbReference>
<dbReference type="GO" id="GO:0015031">
    <property type="term" value="P:protein transport"/>
    <property type="evidence" value="ECO:0007669"/>
    <property type="project" value="InterPro"/>
</dbReference>